<accession>A0ABU5IT01</accession>
<dbReference type="Pfam" id="PF10803">
    <property type="entry name" value="GerPB"/>
    <property type="match status" value="1"/>
</dbReference>
<reference evidence="1 2" key="1">
    <citation type="submission" date="2023-11" db="EMBL/GenBank/DDBJ databases">
        <title>Bacillus jintuensis, isolated from a mudflat on the Beibu Gulf coast.</title>
        <authorList>
            <person name="Li M."/>
        </authorList>
    </citation>
    <scope>NUCLEOTIDE SEQUENCE [LARGE SCALE GENOMIC DNA]</scope>
    <source>
        <strain evidence="1 2">31A1R</strain>
    </source>
</reference>
<dbReference type="Proteomes" id="UP001290455">
    <property type="component" value="Unassembled WGS sequence"/>
</dbReference>
<protein>
    <submittedName>
        <fullName evidence="1">Spore germination protein GerPB</fullName>
    </submittedName>
</protein>
<dbReference type="EMBL" id="JAXOFX010000001">
    <property type="protein sequence ID" value="MDZ5470274.1"/>
    <property type="molecule type" value="Genomic_DNA"/>
</dbReference>
<sequence>MANFYIQQSISINLIKIGGISNSSVLQIGSAGIIKPASFLYNTGGFTGPAPSPDTPFTAVGEDLIFEPDLEDDTGTYLEAPSVPLAAPTRGMNKEK</sequence>
<evidence type="ECO:0000313" key="2">
    <source>
        <dbReference type="Proteomes" id="UP001290455"/>
    </source>
</evidence>
<evidence type="ECO:0000313" key="1">
    <source>
        <dbReference type="EMBL" id="MDZ5470274.1"/>
    </source>
</evidence>
<name>A0ABU5IT01_9BACI</name>
<comment type="caution">
    <text evidence="1">The sequence shown here is derived from an EMBL/GenBank/DDBJ whole genome shotgun (WGS) entry which is preliminary data.</text>
</comment>
<dbReference type="InterPro" id="IPR024255">
    <property type="entry name" value="GerPB"/>
</dbReference>
<proteinExistence type="predicted"/>
<keyword evidence="2" id="KW-1185">Reference proteome</keyword>
<organism evidence="1 2">
    <name type="scientific">Robertmurraya mangrovi</name>
    <dbReference type="NCBI Taxonomy" id="3098077"/>
    <lineage>
        <taxon>Bacteria</taxon>
        <taxon>Bacillati</taxon>
        <taxon>Bacillota</taxon>
        <taxon>Bacilli</taxon>
        <taxon>Bacillales</taxon>
        <taxon>Bacillaceae</taxon>
        <taxon>Robertmurraya</taxon>
    </lineage>
</organism>
<dbReference type="RefSeq" id="WP_322444582.1">
    <property type="nucleotide sequence ID" value="NZ_JAXOFX010000001.1"/>
</dbReference>
<gene>
    <name evidence="1" type="ORF">SM124_00800</name>
</gene>